<feature type="active site" description="Proton acceptor" evidence="9">
    <location>
        <position position="72"/>
    </location>
</feature>
<evidence type="ECO:0000256" key="6">
    <source>
        <dbReference type="ARBA" id="ARBA00022857"/>
    </source>
</evidence>
<feature type="binding site" evidence="9">
    <location>
        <position position="77"/>
    </location>
    <ligand>
        <name>NAD(+)</name>
        <dbReference type="ChEBI" id="CHEBI:57540"/>
    </ligand>
</feature>
<evidence type="ECO:0000256" key="8">
    <source>
        <dbReference type="ARBA" id="ARBA00047925"/>
    </source>
</evidence>
<proteinExistence type="inferred from homology"/>
<dbReference type="Pfam" id="PF20143">
    <property type="entry name" value="NAD_kinase_C"/>
    <property type="match status" value="1"/>
</dbReference>
<dbReference type="EC" id="2.7.1.23" evidence="9"/>
<protein>
    <recommendedName>
        <fullName evidence="9">NAD kinase</fullName>
        <ecNumber evidence="9">2.7.1.23</ecNumber>
    </recommendedName>
    <alternativeName>
        <fullName evidence="9">ATP-dependent NAD kinase</fullName>
    </alternativeName>
</protein>
<comment type="subcellular location">
    <subcellularLocation>
        <location evidence="9">Cytoplasm</location>
    </subcellularLocation>
</comment>
<accession>A0A073B371</accession>
<dbReference type="Proteomes" id="UP000031419">
    <property type="component" value="Unassembled WGS sequence"/>
</dbReference>
<evidence type="ECO:0000256" key="3">
    <source>
        <dbReference type="ARBA" id="ARBA00022741"/>
    </source>
</evidence>
<feature type="binding site" evidence="9">
    <location>
        <position position="246"/>
    </location>
    <ligand>
        <name>NAD(+)</name>
        <dbReference type="ChEBI" id="CHEBI:57540"/>
    </ligand>
</feature>
<evidence type="ECO:0000256" key="4">
    <source>
        <dbReference type="ARBA" id="ARBA00022777"/>
    </source>
</evidence>
<dbReference type="GO" id="GO:0019674">
    <property type="term" value="P:NAD+ metabolic process"/>
    <property type="evidence" value="ECO:0007669"/>
    <property type="project" value="InterPro"/>
</dbReference>
<dbReference type="InterPro" id="IPR017437">
    <property type="entry name" value="ATP-NAD_kinase_PpnK-typ_C"/>
</dbReference>
<feature type="binding site" evidence="9">
    <location>
        <position position="157"/>
    </location>
    <ligand>
        <name>NAD(+)</name>
        <dbReference type="ChEBI" id="CHEBI:57540"/>
    </ligand>
</feature>
<keyword evidence="2 9" id="KW-0808">Transferase</keyword>
<keyword evidence="4 9" id="KW-0418">Kinase</keyword>
<dbReference type="InterPro" id="IPR002504">
    <property type="entry name" value="NADK"/>
</dbReference>
<evidence type="ECO:0000256" key="9">
    <source>
        <dbReference type="HAMAP-Rule" id="MF_00361"/>
    </source>
</evidence>
<dbReference type="PANTHER" id="PTHR20275:SF0">
    <property type="entry name" value="NAD KINASE"/>
    <property type="match status" value="1"/>
</dbReference>
<comment type="caution">
    <text evidence="9">Lacks conserved residue(s) required for the propagation of feature annotation.</text>
</comment>
<feature type="binding site" evidence="9">
    <location>
        <position position="176"/>
    </location>
    <ligand>
        <name>NAD(+)</name>
        <dbReference type="ChEBI" id="CHEBI:57540"/>
    </ligand>
</feature>
<feature type="binding site" evidence="9">
    <location>
        <begin position="146"/>
        <end position="147"/>
    </location>
    <ligand>
        <name>NAD(+)</name>
        <dbReference type="ChEBI" id="CHEBI:57540"/>
    </ligand>
</feature>
<evidence type="ECO:0000256" key="5">
    <source>
        <dbReference type="ARBA" id="ARBA00022840"/>
    </source>
</evidence>
<evidence type="ECO:0000313" key="10">
    <source>
        <dbReference type="EMBL" id="KEI45682.1"/>
    </source>
</evidence>
<dbReference type="PANTHER" id="PTHR20275">
    <property type="entry name" value="NAD KINASE"/>
    <property type="match status" value="1"/>
</dbReference>
<dbReference type="Gene3D" id="2.60.200.30">
    <property type="entry name" value="Probable inorganic polyphosphate/atp-NAD kinase, domain 2"/>
    <property type="match status" value="1"/>
</dbReference>
<dbReference type="eggNOG" id="COG0061">
    <property type="taxonomic scope" value="Bacteria"/>
</dbReference>
<dbReference type="GO" id="GO:0006741">
    <property type="term" value="P:NADP+ biosynthetic process"/>
    <property type="evidence" value="ECO:0007669"/>
    <property type="project" value="UniProtKB-UniRule"/>
</dbReference>
<organism evidence="10 11">
    <name type="scientific">Saccharopolyspora rectivirgula</name>
    <dbReference type="NCBI Taxonomy" id="28042"/>
    <lineage>
        <taxon>Bacteria</taxon>
        <taxon>Bacillati</taxon>
        <taxon>Actinomycetota</taxon>
        <taxon>Actinomycetes</taxon>
        <taxon>Pseudonocardiales</taxon>
        <taxon>Pseudonocardiaceae</taxon>
        <taxon>Saccharopolyspora</taxon>
    </lineage>
</organism>
<keyword evidence="3 9" id="KW-0547">Nucleotide-binding</keyword>
<dbReference type="STRING" id="28042.GU90_01940"/>
<evidence type="ECO:0000256" key="2">
    <source>
        <dbReference type="ARBA" id="ARBA00022679"/>
    </source>
</evidence>
<keyword evidence="1 9" id="KW-0963">Cytoplasm</keyword>
<sequence length="297" mass="31621">MTREVLLVVHTGRQHNLRTAEKVAAQLIAAGMKVRVLAEEAPELSPDSYSEVVAFGSRAAAGTELVLVLGGDGTLLRAAELARLSDVPVFGVNMGRVGFLTGAEADALEEAVSAVVEGDYHVEERMTIDITATLNGQVLAQTWALNEASVEKSLRERILDVVIEVDGQPVSAFGCDGVLCATPTGSTAYAFSAGGPVIWPEVRALLVIPSNAHALFARPLVVSQDSLVALEIDQGGHDAVLSCDGQRHFDLPAGARVEVVAGRSPVRLVRLQDTSFTNRLVRKFELPVQGWRGPVNR</sequence>
<dbReference type="SUPFAM" id="SSF111331">
    <property type="entry name" value="NAD kinase/diacylglycerol kinase-like"/>
    <property type="match status" value="1"/>
</dbReference>
<keyword evidence="11" id="KW-1185">Reference proteome</keyword>
<comment type="caution">
    <text evidence="10">The sequence shown here is derived from an EMBL/GenBank/DDBJ whole genome shotgun (WGS) entry which is preliminary data.</text>
</comment>
<dbReference type="FunFam" id="2.60.200.30:FF:000007">
    <property type="entry name" value="NAD kinase"/>
    <property type="match status" value="1"/>
</dbReference>
<comment type="cofactor">
    <cofactor evidence="9">
        <name>a divalent metal cation</name>
        <dbReference type="ChEBI" id="CHEBI:60240"/>
    </cofactor>
</comment>
<dbReference type="NCBIfam" id="NF002892">
    <property type="entry name" value="PRK03372.1"/>
    <property type="match status" value="1"/>
</dbReference>
<dbReference type="GO" id="GO:0046872">
    <property type="term" value="F:metal ion binding"/>
    <property type="evidence" value="ECO:0007669"/>
    <property type="project" value="UniProtKB-UniRule"/>
</dbReference>
<reference evidence="10 11" key="1">
    <citation type="submission" date="2014-06" db="EMBL/GenBank/DDBJ databases">
        <title>Saccharopolyspora rectivirgula DSM-43113 Genome sequencing.</title>
        <authorList>
            <person name="Barrera C."/>
            <person name="Millon L."/>
            <person name="Rognon B."/>
            <person name="Zaugg C."/>
            <person name="Monod M."/>
        </authorList>
    </citation>
    <scope>NUCLEOTIDE SEQUENCE [LARGE SCALE GENOMIC DNA]</scope>
    <source>
        <strain evidence="10 11">DSM 43113</strain>
    </source>
</reference>
<comment type="function">
    <text evidence="9">Involved in the regulation of the intracellular balance of NAD and NADP, and is a key enzyme in the biosynthesis of NADP. Catalyzes specifically the phosphorylation on 2'-hydroxyl of the adenosine moiety of NAD to yield NADP.</text>
</comment>
<keyword evidence="7 9" id="KW-0520">NAD</keyword>
<dbReference type="AlphaFoldDB" id="A0A073B371"/>
<evidence type="ECO:0000313" key="11">
    <source>
        <dbReference type="Proteomes" id="UP000031419"/>
    </source>
</evidence>
<dbReference type="Pfam" id="PF01513">
    <property type="entry name" value="NAD_kinase"/>
    <property type="match status" value="1"/>
</dbReference>
<dbReference type="OrthoDB" id="9774737at2"/>
<dbReference type="EMBL" id="JNVU01000009">
    <property type="protein sequence ID" value="KEI45682.1"/>
    <property type="molecule type" value="Genomic_DNA"/>
</dbReference>
<comment type="catalytic activity">
    <reaction evidence="8 9">
        <text>NAD(+) + ATP = ADP + NADP(+) + H(+)</text>
        <dbReference type="Rhea" id="RHEA:18629"/>
        <dbReference type="ChEBI" id="CHEBI:15378"/>
        <dbReference type="ChEBI" id="CHEBI:30616"/>
        <dbReference type="ChEBI" id="CHEBI:57540"/>
        <dbReference type="ChEBI" id="CHEBI:58349"/>
        <dbReference type="ChEBI" id="CHEBI:456216"/>
        <dbReference type="EC" id="2.7.1.23"/>
    </reaction>
</comment>
<dbReference type="GO" id="GO:0003951">
    <property type="term" value="F:NAD+ kinase activity"/>
    <property type="evidence" value="ECO:0007669"/>
    <property type="project" value="UniProtKB-UniRule"/>
</dbReference>
<dbReference type="InterPro" id="IPR017438">
    <property type="entry name" value="ATP-NAD_kinase_N"/>
</dbReference>
<dbReference type="HAMAP" id="MF_00361">
    <property type="entry name" value="NAD_kinase"/>
    <property type="match status" value="1"/>
</dbReference>
<keyword evidence="6 9" id="KW-0521">NADP</keyword>
<dbReference type="InterPro" id="IPR016064">
    <property type="entry name" value="NAD/diacylglycerol_kinase_sf"/>
</dbReference>
<name>A0A073B371_9PSEU</name>
<keyword evidence="5 9" id="KW-0067">ATP-binding</keyword>
<evidence type="ECO:0000256" key="1">
    <source>
        <dbReference type="ARBA" id="ARBA00022490"/>
    </source>
</evidence>
<dbReference type="RefSeq" id="WP_029722583.1">
    <property type="nucleotide sequence ID" value="NZ_JAJUIW010000040.1"/>
</dbReference>
<evidence type="ECO:0000256" key="7">
    <source>
        <dbReference type="ARBA" id="ARBA00023027"/>
    </source>
</evidence>
<comment type="similarity">
    <text evidence="9">Belongs to the NAD kinase family.</text>
</comment>
<dbReference type="GO" id="GO:0051287">
    <property type="term" value="F:NAD binding"/>
    <property type="evidence" value="ECO:0007669"/>
    <property type="project" value="UniProtKB-ARBA"/>
</dbReference>
<dbReference type="GO" id="GO:0005524">
    <property type="term" value="F:ATP binding"/>
    <property type="evidence" value="ECO:0007669"/>
    <property type="project" value="UniProtKB-KW"/>
</dbReference>
<feature type="binding site" evidence="9">
    <location>
        <begin position="72"/>
        <end position="73"/>
    </location>
    <ligand>
        <name>NAD(+)</name>
        <dbReference type="ChEBI" id="CHEBI:57540"/>
    </ligand>
</feature>
<dbReference type="Gene3D" id="3.40.50.10330">
    <property type="entry name" value="Probable inorganic polyphosphate/atp-NAD kinase, domain 1"/>
    <property type="match status" value="1"/>
</dbReference>
<gene>
    <name evidence="10" type="primary">ppnK</name>
    <name evidence="9" type="synonym">nadK</name>
    <name evidence="10" type="ORF">GU90_01940</name>
</gene>
<feature type="binding site" evidence="9">
    <location>
        <begin position="187"/>
        <end position="192"/>
    </location>
    <ligand>
        <name>NAD(+)</name>
        <dbReference type="ChEBI" id="CHEBI:57540"/>
    </ligand>
</feature>
<dbReference type="GO" id="GO:0005737">
    <property type="term" value="C:cytoplasm"/>
    <property type="evidence" value="ECO:0007669"/>
    <property type="project" value="UniProtKB-SubCell"/>
</dbReference>